<keyword evidence="2" id="KW-0472">Membrane</keyword>
<dbReference type="EMBL" id="AP012547">
    <property type="protein sequence ID" value="BAO29263.1"/>
    <property type="molecule type" value="Genomic_DNA"/>
</dbReference>
<evidence type="ECO:0000256" key="3">
    <source>
        <dbReference type="SAM" id="SignalP"/>
    </source>
</evidence>
<dbReference type="Pfam" id="PF05433">
    <property type="entry name" value="Rick_17kDa_Anti"/>
    <property type="match status" value="1"/>
</dbReference>
<dbReference type="OrthoDB" id="5298735at2"/>
<evidence type="ECO:0000256" key="2">
    <source>
        <dbReference type="ARBA" id="ARBA00023136"/>
    </source>
</evidence>
<reference evidence="5 6" key="1">
    <citation type="journal article" date="2014" name="Syst. Appl. Microbiol.">
        <title>Complete genomes of freshwater sulfur oxidizers Sulfuricella denitrificans skB26 and Sulfuritalea hydrogenivorans sk43H: genetic insights into the sulfur oxidation pathway of betaproteobacteria.</title>
        <authorList>
            <person name="Watanabe T."/>
            <person name="Kojima H."/>
            <person name="Fukui M."/>
        </authorList>
    </citation>
    <scope>NUCLEOTIDE SEQUENCE [LARGE SCALE GENOMIC DNA]</scope>
    <source>
        <strain evidence="5">DSM22779</strain>
    </source>
</reference>
<accession>W0SHF9</accession>
<dbReference type="PANTHER" id="PTHR35603">
    <property type="match status" value="1"/>
</dbReference>
<keyword evidence="6" id="KW-1185">Reference proteome</keyword>
<name>W0SHF9_9PROT</name>
<dbReference type="InterPro" id="IPR051407">
    <property type="entry name" value="Bact_OM_lipoprot/Surf_antigen"/>
</dbReference>
<feature type="domain" description="Glycine zipper 2TM" evidence="4">
    <location>
        <begin position="47"/>
        <end position="86"/>
    </location>
</feature>
<keyword evidence="3" id="KW-0732">Signal</keyword>
<dbReference type="HOGENOM" id="CLU_1864120_0_0_4"/>
<comment type="subcellular location">
    <subcellularLocation>
        <location evidence="1">Membrane</location>
    </subcellularLocation>
</comment>
<dbReference type="STRING" id="1223802.SUTH_01464"/>
<dbReference type="InterPro" id="IPR008816">
    <property type="entry name" value="Gly_zipper_2TM_dom"/>
</dbReference>
<dbReference type="GO" id="GO:0019867">
    <property type="term" value="C:outer membrane"/>
    <property type="evidence" value="ECO:0007669"/>
    <property type="project" value="InterPro"/>
</dbReference>
<protein>
    <recommendedName>
        <fullName evidence="4">Glycine zipper 2TM domain-containing protein</fullName>
    </recommendedName>
</protein>
<dbReference type="PANTHER" id="PTHR35603:SF2">
    <property type="entry name" value="OUTER MEMBRANE LIPOPROTEIN"/>
    <property type="match status" value="1"/>
</dbReference>
<feature type="chain" id="PRO_5004795099" description="Glycine zipper 2TM domain-containing protein" evidence="3">
    <location>
        <begin position="22"/>
        <end position="137"/>
    </location>
</feature>
<sequence>MNYNNLIALVCLSLTAELAHADSCKPDCGRITGIEHYTKEGTGSGVGVVAGGVAGALLGNQLGTGNTRTVATVGGAAGGAYLGNMAEKKVKTKQMTKVSVKMDNGNTRAFDFGGKTQFANGDRVQVRNGKLNRYTGK</sequence>
<evidence type="ECO:0000313" key="5">
    <source>
        <dbReference type="EMBL" id="BAO29263.1"/>
    </source>
</evidence>
<evidence type="ECO:0000313" key="6">
    <source>
        <dbReference type="Proteomes" id="UP000031637"/>
    </source>
</evidence>
<dbReference type="Proteomes" id="UP000031637">
    <property type="component" value="Chromosome"/>
</dbReference>
<feature type="signal peptide" evidence="3">
    <location>
        <begin position="1"/>
        <end position="21"/>
    </location>
</feature>
<organism evidence="5 6">
    <name type="scientific">Sulfuritalea hydrogenivorans sk43H</name>
    <dbReference type="NCBI Taxonomy" id="1223802"/>
    <lineage>
        <taxon>Bacteria</taxon>
        <taxon>Pseudomonadati</taxon>
        <taxon>Pseudomonadota</taxon>
        <taxon>Betaproteobacteria</taxon>
        <taxon>Nitrosomonadales</taxon>
        <taxon>Sterolibacteriaceae</taxon>
        <taxon>Sulfuritalea</taxon>
    </lineage>
</organism>
<evidence type="ECO:0000256" key="1">
    <source>
        <dbReference type="ARBA" id="ARBA00004370"/>
    </source>
</evidence>
<dbReference type="AlphaFoldDB" id="W0SHF9"/>
<dbReference type="RefSeq" id="WP_052473411.1">
    <property type="nucleotide sequence ID" value="NZ_AP012547.1"/>
</dbReference>
<dbReference type="KEGG" id="shd:SUTH_01464"/>
<proteinExistence type="predicted"/>
<gene>
    <name evidence="5" type="ORF">SUTH_01464</name>
</gene>
<evidence type="ECO:0000259" key="4">
    <source>
        <dbReference type="Pfam" id="PF05433"/>
    </source>
</evidence>